<proteinExistence type="predicted"/>
<protein>
    <submittedName>
        <fullName evidence="1">5-methylcytosine-specific restriction enzyme subunit McrC</fullName>
    </submittedName>
</protein>
<accession>A0A6N2QWP0</accession>
<dbReference type="AlphaFoldDB" id="A0A6N2QWP0"/>
<dbReference type="PIRSF" id="PIRSF003109">
    <property type="entry name" value="McrC"/>
    <property type="match status" value="1"/>
</dbReference>
<dbReference type="InterPro" id="IPR019292">
    <property type="entry name" value="McrC"/>
</dbReference>
<dbReference type="PANTHER" id="PTHR38733">
    <property type="entry name" value="PROTEIN MCRC"/>
    <property type="match status" value="1"/>
</dbReference>
<name>A0A6N2QWP0_9ACTO</name>
<dbReference type="Pfam" id="PF10117">
    <property type="entry name" value="McrBC"/>
    <property type="match status" value="1"/>
</dbReference>
<reference evidence="1" key="1">
    <citation type="submission" date="2019-11" db="EMBL/GenBank/DDBJ databases">
        <authorList>
            <person name="Feng L."/>
        </authorList>
    </citation>
    <scope>NUCLEOTIDE SEQUENCE</scope>
    <source>
        <strain evidence="1">AodontolyticusLFYP35</strain>
    </source>
</reference>
<sequence>MIPIRNTYYMLAYAFQALRQQGYRDIATEEFASTAELLAEILTRGVRSQLKRGLGRSYVDVTEPLSSLRGKIEVTESLKTRSILRRQLVCSYDEFSLDTPMNQIIKATCTALLRSRISRPRKKELRRLLPFFAEVSDIELSAAKWRMRFDRNNQTYRMLLNVCWLIYSGLLHTNEGGETRLAEFLDEQNMCRLYEKFILEYYRQEHPEIQASAPHIAWALDDGFDDMLPTMRSDVTLRRGDTVLIIDAKYYAHATQERFGTRSLHSGNLYQIFTYVKNMEASHSGEAHRVSGMLLYAKTDEEAYPDGVYQMSGNAITVRTLDLNRPFEEIRAQLDGIVEEHFSR</sequence>
<evidence type="ECO:0000313" key="1">
    <source>
        <dbReference type="EMBL" id="VYS72431.1"/>
    </source>
</evidence>
<dbReference type="EMBL" id="CACRSM010000001">
    <property type="protein sequence ID" value="VYS72431.1"/>
    <property type="molecule type" value="Genomic_DNA"/>
</dbReference>
<dbReference type="GO" id="GO:0009307">
    <property type="term" value="P:DNA restriction-modification system"/>
    <property type="evidence" value="ECO:0007669"/>
    <property type="project" value="InterPro"/>
</dbReference>
<gene>
    <name evidence="1" type="ORF">AOLFYP35_00031</name>
</gene>
<dbReference type="NCBIfam" id="NF007277">
    <property type="entry name" value="PRK09736.1"/>
    <property type="match status" value="1"/>
</dbReference>
<organism evidence="1">
    <name type="scientific">Schaalia odontolytica</name>
    <dbReference type="NCBI Taxonomy" id="1660"/>
    <lineage>
        <taxon>Bacteria</taxon>
        <taxon>Bacillati</taxon>
        <taxon>Actinomycetota</taxon>
        <taxon>Actinomycetes</taxon>
        <taxon>Actinomycetales</taxon>
        <taxon>Actinomycetaceae</taxon>
        <taxon>Schaalia</taxon>
    </lineage>
</organism>
<dbReference type="PANTHER" id="PTHR38733:SF1">
    <property type="entry name" value="TYPE IV METHYL-DIRECTED RESTRICTION ENZYME ECOKMCRBC"/>
    <property type="match status" value="1"/>
</dbReference>
<dbReference type="InterPro" id="IPR014407">
    <property type="entry name" value="McrC_bac"/>
</dbReference>